<evidence type="ECO:0000313" key="8">
    <source>
        <dbReference type="EMBL" id="WRO22249.1"/>
    </source>
</evidence>
<proteinExistence type="inferred from homology"/>
<dbReference type="GO" id="GO:0006415">
    <property type="term" value="P:translational termination"/>
    <property type="evidence" value="ECO:0007669"/>
    <property type="project" value="UniProtKB-UniRule"/>
</dbReference>
<reference evidence="8 9" key="1">
    <citation type="submission" date="2023-04" db="EMBL/GenBank/DDBJ databases">
        <authorList>
            <person name="Hsu D."/>
        </authorList>
    </citation>
    <scope>NUCLEOTIDE SEQUENCE [LARGE SCALE GENOMIC DNA]</scope>
    <source>
        <strain evidence="8 9">MK1</strain>
    </source>
</reference>
<dbReference type="Gene3D" id="3.30.1360.40">
    <property type="match status" value="1"/>
</dbReference>
<dbReference type="InterPro" id="IPR023584">
    <property type="entry name" value="Ribosome_recyc_fac_dom"/>
</dbReference>
<dbReference type="InterPro" id="IPR002661">
    <property type="entry name" value="Ribosome_recyc_fac"/>
</dbReference>
<dbReference type="EMBL" id="CP121694">
    <property type="protein sequence ID" value="WRO22249.1"/>
    <property type="molecule type" value="Genomic_DNA"/>
</dbReference>
<dbReference type="KEGG" id="dbc:MFMK1_002074"/>
<dbReference type="InterPro" id="IPR036191">
    <property type="entry name" value="RRF_sf"/>
</dbReference>
<feature type="domain" description="Ribosome recycling factor" evidence="7">
    <location>
        <begin position="8"/>
        <end position="171"/>
    </location>
</feature>
<dbReference type="GO" id="GO:0043023">
    <property type="term" value="F:ribosomal large subunit binding"/>
    <property type="evidence" value="ECO:0007669"/>
    <property type="project" value="TreeGrafter"/>
</dbReference>
<comment type="function">
    <text evidence="5">Responsible for the release of ribosomes from messenger RNA at the termination of protein biosynthesis. May increase the efficiency of translation by recycling ribosomes from one round of translation to another.</text>
</comment>
<dbReference type="Pfam" id="PF01765">
    <property type="entry name" value="RRF"/>
    <property type="match status" value="1"/>
</dbReference>
<dbReference type="FunFam" id="1.10.132.20:FF:000001">
    <property type="entry name" value="Ribosome-recycling factor"/>
    <property type="match status" value="1"/>
</dbReference>
<evidence type="ECO:0000256" key="3">
    <source>
        <dbReference type="ARBA" id="ARBA00022490"/>
    </source>
</evidence>
<keyword evidence="6" id="KW-0175">Coiled coil</keyword>
<dbReference type="PANTHER" id="PTHR20982:SF3">
    <property type="entry name" value="MITOCHONDRIAL RIBOSOME RECYCLING FACTOR PSEUDO 1"/>
    <property type="match status" value="1"/>
</dbReference>
<dbReference type="CDD" id="cd00520">
    <property type="entry name" value="RRF"/>
    <property type="match status" value="1"/>
</dbReference>
<keyword evidence="3 5" id="KW-0963">Cytoplasm</keyword>
<comment type="subcellular location">
    <subcellularLocation>
        <location evidence="1 5">Cytoplasm</location>
    </subcellularLocation>
</comment>
<dbReference type="Proteomes" id="UP001329915">
    <property type="component" value="Chromosome"/>
</dbReference>
<dbReference type="SUPFAM" id="SSF55194">
    <property type="entry name" value="Ribosome recycling factor, RRF"/>
    <property type="match status" value="1"/>
</dbReference>
<protein>
    <recommendedName>
        <fullName evidence="5">Ribosome-recycling factor</fullName>
        <shortName evidence="5">RRF</shortName>
    </recommendedName>
    <alternativeName>
        <fullName evidence="5">Ribosome-releasing factor</fullName>
    </alternativeName>
</protein>
<keyword evidence="9" id="KW-1185">Reference proteome</keyword>
<dbReference type="AlphaFoldDB" id="A0AAU0UQX6"/>
<feature type="coiled-coil region" evidence="6">
    <location>
        <begin position="113"/>
        <end position="140"/>
    </location>
</feature>
<dbReference type="GO" id="GO:0005737">
    <property type="term" value="C:cytoplasm"/>
    <property type="evidence" value="ECO:0007669"/>
    <property type="project" value="UniProtKB-SubCell"/>
</dbReference>
<comment type="similarity">
    <text evidence="2 5">Belongs to the RRF family.</text>
</comment>
<dbReference type="NCBIfam" id="TIGR00496">
    <property type="entry name" value="frr"/>
    <property type="match status" value="1"/>
</dbReference>
<evidence type="ECO:0000256" key="5">
    <source>
        <dbReference type="HAMAP-Rule" id="MF_00040"/>
    </source>
</evidence>
<accession>A0AAU0UQX6</accession>
<dbReference type="FunFam" id="3.30.1360.40:FF:000001">
    <property type="entry name" value="Ribosome-recycling factor"/>
    <property type="match status" value="1"/>
</dbReference>
<name>A0AAU0UQX6_9FIRM</name>
<dbReference type="HAMAP" id="MF_00040">
    <property type="entry name" value="RRF"/>
    <property type="match status" value="1"/>
</dbReference>
<evidence type="ECO:0000313" key="9">
    <source>
        <dbReference type="Proteomes" id="UP001329915"/>
    </source>
</evidence>
<evidence type="ECO:0000259" key="7">
    <source>
        <dbReference type="Pfam" id="PF01765"/>
    </source>
</evidence>
<evidence type="ECO:0000256" key="4">
    <source>
        <dbReference type="ARBA" id="ARBA00022917"/>
    </source>
</evidence>
<keyword evidence="4 5" id="KW-0648">Protein biosynthesis</keyword>
<gene>
    <name evidence="5 8" type="primary">frr</name>
    <name evidence="8" type="ORF">MFMK1_002074</name>
</gene>
<evidence type="ECO:0000256" key="2">
    <source>
        <dbReference type="ARBA" id="ARBA00005912"/>
    </source>
</evidence>
<sequence length="173" mass="19427">MDGAIEVLKGELSTLRAGRANPALLDKIQVEYYGVPTPLNQVGNISAPEPRLLLVQPWDKSIIGEIEKAILKSDLGLNPNNDGNVIRIAIPQLTQERRQELVKFVKKKGEEAKVSVRNVRRDANEQLKKEEKNGDISEDDLRGTLDDVQETTNKHIEMIDQVVEHKEAEVMEV</sequence>
<evidence type="ECO:0000256" key="6">
    <source>
        <dbReference type="SAM" id="Coils"/>
    </source>
</evidence>
<dbReference type="PANTHER" id="PTHR20982">
    <property type="entry name" value="RIBOSOME RECYCLING FACTOR"/>
    <property type="match status" value="1"/>
</dbReference>
<evidence type="ECO:0000256" key="1">
    <source>
        <dbReference type="ARBA" id="ARBA00004496"/>
    </source>
</evidence>
<organism evidence="8 9">
    <name type="scientific">Metallumcola ferriviriculae</name>
    <dbReference type="NCBI Taxonomy" id="3039180"/>
    <lineage>
        <taxon>Bacteria</taxon>
        <taxon>Bacillati</taxon>
        <taxon>Bacillota</taxon>
        <taxon>Clostridia</taxon>
        <taxon>Neomoorellales</taxon>
        <taxon>Desulfitibacteraceae</taxon>
        <taxon>Metallumcola</taxon>
    </lineage>
</organism>
<dbReference type="Gene3D" id="1.10.132.20">
    <property type="entry name" value="Ribosome-recycling factor"/>
    <property type="match status" value="1"/>
</dbReference>